<feature type="compositionally biased region" description="Basic and acidic residues" evidence="1">
    <location>
        <begin position="36"/>
        <end position="49"/>
    </location>
</feature>
<feature type="region of interest" description="Disordered" evidence="1">
    <location>
        <begin position="1"/>
        <end position="54"/>
    </location>
</feature>
<accession>A0A2P8GX97</accession>
<evidence type="ECO:0000256" key="1">
    <source>
        <dbReference type="SAM" id="MobiDB-lite"/>
    </source>
</evidence>
<comment type="caution">
    <text evidence="2">The sequence shown here is derived from an EMBL/GenBank/DDBJ whole genome shotgun (WGS) entry which is preliminary data.</text>
</comment>
<evidence type="ECO:0000313" key="3">
    <source>
        <dbReference type="Proteomes" id="UP000241203"/>
    </source>
</evidence>
<gene>
    <name evidence="2" type="ORF">CLV49_2207</name>
</gene>
<evidence type="ECO:0000313" key="2">
    <source>
        <dbReference type="EMBL" id="PSL38582.1"/>
    </source>
</evidence>
<dbReference type="AlphaFoldDB" id="A0A2P8GX97"/>
<sequence>MWRRSPPSDELGERRGTAAGPLENAPTRSLSLSKRATADRRTDRADRTAVRNRTGRILFREMMET</sequence>
<dbReference type="Proteomes" id="UP000241203">
    <property type="component" value="Unassembled WGS sequence"/>
</dbReference>
<organism evidence="2 3">
    <name type="scientific">Labedella gwakjiensis</name>
    <dbReference type="NCBI Taxonomy" id="390269"/>
    <lineage>
        <taxon>Bacteria</taxon>
        <taxon>Bacillati</taxon>
        <taxon>Actinomycetota</taxon>
        <taxon>Actinomycetes</taxon>
        <taxon>Micrococcales</taxon>
        <taxon>Microbacteriaceae</taxon>
        <taxon>Labedella</taxon>
    </lineage>
</organism>
<proteinExistence type="predicted"/>
<dbReference type="EMBL" id="PYAU01000001">
    <property type="protein sequence ID" value="PSL38582.1"/>
    <property type="molecule type" value="Genomic_DNA"/>
</dbReference>
<reference evidence="2 3" key="1">
    <citation type="submission" date="2018-03" db="EMBL/GenBank/DDBJ databases">
        <title>Genomic Encyclopedia of Archaeal and Bacterial Type Strains, Phase II (KMG-II): from individual species to whole genera.</title>
        <authorList>
            <person name="Goeker M."/>
        </authorList>
    </citation>
    <scope>NUCLEOTIDE SEQUENCE [LARGE SCALE GENOMIC DNA]</scope>
    <source>
        <strain evidence="2 3">DSM 21548</strain>
    </source>
</reference>
<name>A0A2P8GX97_9MICO</name>
<protein>
    <submittedName>
        <fullName evidence="2">Uncharacterized protein</fullName>
    </submittedName>
</protein>